<dbReference type="Gene3D" id="2.60.40.10">
    <property type="entry name" value="Immunoglobulins"/>
    <property type="match status" value="1"/>
</dbReference>
<dbReference type="InterPro" id="IPR013783">
    <property type="entry name" value="Ig-like_fold"/>
</dbReference>
<comment type="caution">
    <text evidence="3">The sequence shown here is derived from an EMBL/GenBank/DDBJ whole genome shotgun (WGS) entry which is preliminary data.</text>
</comment>
<gene>
    <name evidence="3" type="ORF">A2650_01785</name>
</gene>
<evidence type="ECO:0000259" key="2">
    <source>
        <dbReference type="PROSITE" id="PS50853"/>
    </source>
</evidence>
<dbReference type="CDD" id="cd00063">
    <property type="entry name" value="FN3"/>
    <property type="match status" value="1"/>
</dbReference>
<feature type="compositionally biased region" description="Low complexity" evidence="1">
    <location>
        <begin position="120"/>
        <end position="140"/>
    </location>
</feature>
<feature type="compositionally biased region" description="Pro residues" evidence="1">
    <location>
        <begin position="313"/>
        <end position="325"/>
    </location>
</feature>
<dbReference type="AlphaFoldDB" id="A0A1F8EIH5"/>
<accession>A0A1F8EIH5</accession>
<feature type="region of interest" description="Disordered" evidence="1">
    <location>
        <begin position="306"/>
        <end position="336"/>
    </location>
</feature>
<dbReference type="SUPFAM" id="SSF49265">
    <property type="entry name" value="Fibronectin type III"/>
    <property type="match status" value="1"/>
</dbReference>
<name>A0A1F8EIH5_9BACT</name>
<evidence type="ECO:0000313" key="3">
    <source>
        <dbReference type="EMBL" id="OGN00634.1"/>
    </source>
</evidence>
<evidence type="ECO:0000313" key="4">
    <source>
        <dbReference type="Proteomes" id="UP000177117"/>
    </source>
</evidence>
<dbReference type="InterPro" id="IPR036116">
    <property type="entry name" value="FN3_sf"/>
</dbReference>
<dbReference type="EMBL" id="MGJD01000018">
    <property type="protein sequence ID" value="OGN00634.1"/>
    <property type="molecule type" value="Genomic_DNA"/>
</dbReference>
<reference evidence="3 4" key="1">
    <citation type="journal article" date="2016" name="Nat. Commun.">
        <title>Thousands of microbial genomes shed light on interconnected biogeochemical processes in an aquifer system.</title>
        <authorList>
            <person name="Anantharaman K."/>
            <person name="Brown C.T."/>
            <person name="Hug L.A."/>
            <person name="Sharon I."/>
            <person name="Castelle C.J."/>
            <person name="Probst A.J."/>
            <person name="Thomas B.C."/>
            <person name="Singh A."/>
            <person name="Wilkins M.J."/>
            <person name="Karaoz U."/>
            <person name="Brodie E.L."/>
            <person name="Williams K.H."/>
            <person name="Hubbard S.S."/>
            <person name="Banfield J.F."/>
        </authorList>
    </citation>
    <scope>NUCLEOTIDE SEQUENCE [LARGE SCALE GENOMIC DNA]</scope>
</reference>
<feature type="compositionally biased region" description="Polar residues" evidence="1">
    <location>
        <begin position="141"/>
        <end position="153"/>
    </location>
</feature>
<feature type="compositionally biased region" description="Low complexity" evidence="1">
    <location>
        <begin position="326"/>
        <end position="336"/>
    </location>
</feature>
<dbReference type="Proteomes" id="UP000177117">
    <property type="component" value="Unassembled WGS sequence"/>
</dbReference>
<organism evidence="3 4">
    <name type="scientific">Candidatus Yanofskybacteria bacterium RIFCSPHIGHO2_01_FULL_41_53</name>
    <dbReference type="NCBI Taxonomy" id="1802663"/>
    <lineage>
        <taxon>Bacteria</taxon>
        <taxon>Candidatus Yanofskyibacteriota</taxon>
    </lineage>
</organism>
<proteinExistence type="predicted"/>
<dbReference type="PROSITE" id="PS50853">
    <property type="entry name" value="FN3"/>
    <property type="match status" value="1"/>
</dbReference>
<feature type="domain" description="Fibronectin type-III" evidence="2">
    <location>
        <begin position="17"/>
        <end position="108"/>
    </location>
</feature>
<dbReference type="InterPro" id="IPR003961">
    <property type="entry name" value="FN3_dom"/>
</dbReference>
<sequence>MNVHLTHGDTVGSCPGAPLAPDNFKAVAVKNQVNLSWEDNSDNESKLKISRRLMGGAWVLIKTTATNTTSYTDSGLTNGVYEYDVMACNSSGCSAYSDVATITISDQAVSSGRLVSSPVPTPRITIIPTPRPTAAPSATPNISASPRPVQSTPLPWPQVNAVDLSAKCGGSFTELFPPSSSQGEFKYYFQRKEDPYLELQIYVTVLDLRPGMRKFDWQTASFQFSSETKREPPYVITAQNFAGDQSALIPDAGVGAKAVARKGDYFVKIEEMQRACQAPGCTVLPTCASGFPNLAQTIVTRISGGTVTMPTTTPTPTPALTPFPSPSSVTSSPSSFTPNDLGGVWELVFPTGPGREAIMFHGDKICLDVGIVAYSEYVTSPCYPSWASYVLSDNTLKFVWNGSSLEWKITKNTAGNLEITGSGKVGGYNTTYKKITIAPNLYGL</sequence>
<feature type="region of interest" description="Disordered" evidence="1">
    <location>
        <begin position="120"/>
        <end position="153"/>
    </location>
</feature>
<protein>
    <recommendedName>
        <fullName evidence="2">Fibronectin type-III domain-containing protein</fullName>
    </recommendedName>
</protein>
<evidence type="ECO:0000256" key="1">
    <source>
        <dbReference type="SAM" id="MobiDB-lite"/>
    </source>
</evidence>